<dbReference type="Proteomes" id="UP000053611">
    <property type="component" value="Unassembled WGS sequence"/>
</dbReference>
<sequence length="358" mass="38949">MKVKLRKNPPPPSPRLHSGYKAIRPRWGRSAKPVPAAVRKRLMAAAAVTKQAAAATAKNPIPTASVNATSTAKSFATPTRAGVSTAYPTPPRTTTPKQRTRRSPAPSPTTARMQPQPTLRAVLASRGISGTAADISDGYEWSPIELADDVSRQLWPEACPPPNDCPSWAAGMRRDIDAAAVAARTRTAQRKAEGVLPTPSPSSPHPARMWPANQPPSRSTSPIYQPPSHSTTPHQASYRPSPLARTAATSRSVVYMPAPQFTELPSPVPNVTRRRPAWTRPGGPLPPFLTPDQLPANFEDHRWNMAYVVHEVAGLEWHEECLCMDCDDTALRRVGTVPKIWPGFEVDNPFLVAYFNGE</sequence>
<keyword evidence="3" id="KW-1185">Reference proteome</keyword>
<organism evidence="2 3">
    <name type="scientific">Cutaneotrichosporon oleaginosum</name>
    <dbReference type="NCBI Taxonomy" id="879819"/>
    <lineage>
        <taxon>Eukaryota</taxon>
        <taxon>Fungi</taxon>
        <taxon>Dikarya</taxon>
        <taxon>Basidiomycota</taxon>
        <taxon>Agaricomycotina</taxon>
        <taxon>Tremellomycetes</taxon>
        <taxon>Trichosporonales</taxon>
        <taxon>Trichosporonaceae</taxon>
        <taxon>Cutaneotrichosporon</taxon>
    </lineage>
</organism>
<evidence type="ECO:0000313" key="2">
    <source>
        <dbReference type="EMBL" id="KLT39322.1"/>
    </source>
</evidence>
<feature type="region of interest" description="Disordered" evidence="1">
    <location>
        <begin position="184"/>
        <end position="243"/>
    </location>
</feature>
<reference evidence="2 3" key="1">
    <citation type="submission" date="2015-03" db="EMBL/GenBank/DDBJ databases">
        <title>Genomics and transcriptomics of the oil-accumulating basidiomycete yeast T. oleaginosus allow insights into substrate utilization and the diverse evolutionary trajectories of mating systems in fungi.</title>
        <authorList>
            <consortium name="DOE Joint Genome Institute"/>
            <person name="Kourist R."/>
            <person name="Kracht O."/>
            <person name="Bracharz F."/>
            <person name="Lipzen A."/>
            <person name="Nolan M."/>
            <person name="Ohm R."/>
            <person name="Grigoriev I."/>
            <person name="Sun S."/>
            <person name="Heitman J."/>
            <person name="Bruck T."/>
            <person name="Nowrousian M."/>
        </authorList>
    </citation>
    <scope>NUCLEOTIDE SEQUENCE [LARGE SCALE GENOMIC DNA]</scope>
    <source>
        <strain evidence="2 3">IBC0246</strain>
    </source>
</reference>
<evidence type="ECO:0000313" key="3">
    <source>
        <dbReference type="Proteomes" id="UP000053611"/>
    </source>
</evidence>
<gene>
    <name evidence="2" type="ORF">CC85DRAFT_330812</name>
</gene>
<name>A0A0J0XE15_9TREE</name>
<feature type="region of interest" description="Disordered" evidence="1">
    <location>
        <begin position="51"/>
        <end position="116"/>
    </location>
</feature>
<feature type="region of interest" description="Disordered" evidence="1">
    <location>
        <begin position="1"/>
        <end position="32"/>
    </location>
</feature>
<evidence type="ECO:0000256" key="1">
    <source>
        <dbReference type="SAM" id="MobiDB-lite"/>
    </source>
</evidence>
<protein>
    <submittedName>
        <fullName evidence="2">Uncharacterized protein</fullName>
    </submittedName>
</protein>
<proteinExistence type="predicted"/>
<feature type="compositionally biased region" description="Polar residues" evidence="1">
    <location>
        <begin position="215"/>
        <end position="235"/>
    </location>
</feature>
<dbReference type="RefSeq" id="XP_018275813.1">
    <property type="nucleotide sequence ID" value="XM_018426977.1"/>
</dbReference>
<dbReference type="GeneID" id="28987580"/>
<dbReference type="AlphaFoldDB" id="A0A0J0XE15"/>
<accession>A0A0J0XE15</accession>
<dbReference type="EMBL" id="KQ087262">
    <property type="protein sequence ID" value="KLT39322.1"/>
    <property type="molecule type" value="Genomic_DNA"/>
</dbReference>
<feature type="compositionally biased region" description="Polar residues" evidence="1">
    <location>
        <begin position="62"/>
        <end position="77"/>
    </location>
</feature>